<organism evidence="1 2">
    <name type="scientific">Nonomuraea endophytica</name>
    <dbReference type="NCBI Taxonomy" id="714136"/>
    <lineage>
        <taxon>Bacteria</taxon>
        <taxon>Bacillati</taxon>
        <taxon>Actinomycetota</taxon>
        <taxon>Actinomycetes</taxon>
        <taxon>Streptosporangiales</taxon>
        <taxon>Streptosporangiaceae</taxon>
        <taxon>Nonomuraea</taxon>
    </lineage>
</organism>
<proteinExistence type="predicted"/>
<evidence type="ECO:0000313" key="2">
    <source>
        <dbReference type="Proteomes" id="UP000568380"/>
    </source>
</evidence>
<sequence>MSLRWQINNKVQAVKEWFRPRRGRLITTKPKRPELKTKD</sequence>
<name>A0A7W8EDD2_9ACTN</name>
<reference evidence="1 2" key="1">
    <citation type="submission" date="2020-08" db="EMBL/GenBank/DDBJ databases">
        <title>Genomic Encyclopedia of Type Strains, Phase IV (KMG-IV): sequencing the most valuable type-strain genomes for metagenomic binning, comparative biology and taxonomic classification.</title>
        <authorList>
            <person name="Goeker M."/>
        </authorList>
    </citation>
    <scope>NUCLEOTIDE SEQUENCE [LARGE SCALE GENOMIC DNA]</scope>
    <source>
        <strain evidence="1 2">DSM 45385</strain>
    </source>
</reference>
<comment type="caution">
    <text evidence="1">The sequence shown here is derived from an EMBL/GenBank/DDBJ whole genome shotgun (WGS) entry which is preliminary data.</text>
</comment>
<accession>A0A7W8EDD2</accession>
<gene>
    <name evidence="1" type="ORF">HNR40_001899</name>
</gene>
<dbReference type="Proteomes" id="UP000568380">
    <property type="component" value="Unassembled WGS sequence"/>
</dbReference>
<protein>
    <submittedName>
        <fullName evidence="1">Uncharacterized protein</fullName>
    </submittedName>
</protein>
<keyword evidence="2" id="KW-1185">Reference proteome</keyword>
<dbReference type="EMBL" id="JACHIN010000002">
    <property type="protein sequence ID" value="MBB5076435.1"/>
    <property type="molecule type" value="Genomic_DNA"/>
</dbReference>
<dbReference type="AlphaFoldDB" id="A0A7W8EDD2"/>
<evidence type="ECO:0000313" key="1">
    <source>
        <dbReference type="EMBL" id="MBB5076435.1"/>
    </source>
</evidence>